<reference evidence="9" key="1">
    <citation type="submission" date="2022-12" db="EMBL/GenBank/DDBJ databases">
        <authorList>
            <person name="Petersen C."/>
        </authorList>
    </citation>
    <scope>NUCLEOTIDE SEQUENCE</scope>
    <source>
        <strain evidence="9">IBT 16125</strain>
    </source>
</reference>
<evidence type="ECO:0000256" key="8">
    <source>
        <dbReference type="SAM" id="MobiDB-lite"/>
    </source>
</evidence>
<dbReference type="InterPro" id="IPR033370">
    <property type="entry name" value="COG1"/>
</dbReference>
<protein>
    <recommendedName>
        <fullName evidence="3">Conserved oligomeric Golgi complex subunit 1</fullName>
    </recommendedName>
</protein>
<dbReference type="Pfam" id="PF08700">
    <property type="entry name" value="VPS51_Exo84_N"/>
    <property type="match status" value="1"/>
</dbReference>
<evidence type="ECO:0000313" key="9">
    <source>
        <dbReference type="EMBL" id="KAJ5438920.1"/>
    </source>
</evidence>
<comment type="subcellular location">
    <subcellularLocation>
        <location evidence="1">Golgi apparatus membrane</location>
        <topology evidence="1">Peripheral membrane protein</topology>
    </subcellularLocation>
</comment>
<evidence type="ECO:0000256" key="3">
    <source>
        <dbReference type="ARBA" id="ARBA00020978"/>
    </source>
</evidence>
<sequence>MAPEAPDPQSLKSWQDAFQYPIPTVRRVEQELRRDIASNKEKLRALVGTRYRELVGTAETIVEMNKEIQDVEATLADVGRRCNPRLVEKKHLHARQMKREATDTGAIYLICGWETQLLTWPLDADKHTFVAQLALLHRCTTSVTLLLRKRASMLLVAKVLVVFRLLLKTLSQNPSIPPSLGDLRIQLASLRRTLQKRIDTLQKRIDKRLTTATGSDDSIIEALAAFCLATSSSSDDAIRHFHQVRLDIITGQLDSSHENIPKALRLFIRTLQNSKVLRSRQFSDVLSKLKTRPILSDPEVRGLDGLEIELLCRWAAPEVINFTPWIKLSELGRSEGHQSIKEWSSLAFERFAEGSQKALSQSNGFAELLSLRAETIESWLSSWGSTVSHGPENVLERLRNIFNDHLKQMLTTQIQTIDDIAGQISSTVSKWEASEHASVGSLWDSDLITADYSNGASTFKHAVADRLLGRDDDVSAVLTKYKSWLASVQELNESIEALRRFKWTDVLVGGEVEDEDIDVAPRLNDEDPRTLSNSLHSAVHQAYQSLQDSFNDAFKAFGSSNLNQKATFMLRLIRLVRREVPSGFVTKDFLFSSQLAPKLQDLLATDIVTHTGSIAFVPSTSTTPKAKSVRLVPGRSLWEGDPPVPVQPSPSTFKFLRRLTTIMDESGPDIWDPSSVRVLKGALEKQLETSLRSTLEELEGWETPNKDEDAVANGDKEEVGADTVSGSVITESDKPTDAPSAEAVHDWKAQLLFDTHYLANMLGEPNQLADVAERVQKSADLDVAAAKAIRKSAQEYWKRTELLFGLLAER</sequence>
<dbReference type="GO" id="GO:0006891">
    <property type="term" value="P:intra-Golgi vesicle-mediated transport"/>
    <property type="evidence" value="ECO:0007669"/>
    <property type="project" value="InterPro"/>
</dbReference>
<evidence type="ECO:0000256" key="5">
    <source>
        <dbReference type="ARBA" id="ARBA00022927"/>
    </source>
</evidence>
<dbReference type="PANTHER" id="PTHR31658:SF0">
    <property type="entry name" value="CONSERVED OLIGOMERIC GOLGI COMPLEX SUBUNIT 1"/>
    <property type="match status" value="1"/>
</dbReference>
<comment type="caution">
    <text evidence="9">The sequence shown here is derived from an EMBL/GenBank/DDBJ whole genome shotgun (WGS) entry which is preliminary data.</text>
</comment>
<dbReference type="Proteomes" id="UP001213681">
    <property type="component" value="Unassembled WGS sequence"/>
</dbReference>
<dbReference type="RefSeq" id="XP_056762149.1">
    <property type="nucleotide sequence ID" value="XM_056913300.1"/>
</dbReference>
<dbReference type="GO" id="GO:0015031">
    <property type="term" value="P:protein transport"/>
    <property type="evidence" value="ECO:0007669"/>
    <property type="project" value="UniProtKB-KW"/>
</dbReference>
<evidence type="ECO:0000256" key="2">
    <source>
        <dbReference type="ARBA" id="ARBA00006653"/>
    </source>
</evidence>
<dbReference type="PANTHER" id="PTHR31658">
    <property type="entry name" value="CONSERVED OLIGOMERIC GOLGI COMPLEX SUBUNIT 1"/>
    <property type="match status" value="1"/>
</dbReference>
<gene>
    <name evidence="9" type="ORF">N7458_009918</name>
</gene>
<accession>A0AAD6BYE4</accession>
<keyword evidence="10" id="KW-1185">Reference proteome</keyword>
<evidence type="ECO:0000256" key="7">
    <source>
        <dbReference type="ARBA" id="ARBA00023136"/>
    </source>
</evidence>
<evidence type="ECO:0000256" key="6">
    <source>
        <dbReference type="ARBA" id="ARBA00023034"/>
    </source>
</evidence>
<evidence type="ECO:0000313" key="10">
    <source>
        <dbReference type="Proteomes" id="UP001213681"/>
    </source>
</evidence>
<dbReference type="EMBL" id="JAPVEA010000008">
    <property type="protein sequence ID" value="KAJ5438920.1"/>
    <property type="molecule type" value="Genomic_DNA"/>
</dbReference>
<proteinExistence type="inferred from homology"/>
<keyword evidence="7" id="KW-0472">Membrane</keyword>
<reference evidence="9" key="2">
    <citation type="journal article" date="2023" name="IMA Fungus">
        <title>Comparative genomic study of the Penicillium genus elucidates a diverse pangenome and 15 lateral gene transfer events.</title>
        <authorList>
            <person name="Petersen C."/>
            <person name="Sorensen T."/>
            <person name="Nielsen M.R."/>
            <person name="Sondergaard T.E."/>
            <person name="Sorensen J.L."/>
            <person name="Fitzpatrick D.A."/>
            <person name="Frisvad J.C."/>
            <person name="Nielsen K.L."/>
        </authorList>
    </citation>
    <scope>NUCLEOTIDE SEQUENCE</scope>
    <source>
        <strain evidence="9">IBT 16125</strain>
    </source>
</reference>
<dbReference type="GeneID" id="81603543"/>
<dbReference type="GO" id="GO:0000139">
    <property type="term" value="C:Golgi membrane"/>
    <property type="evidence" value="ECO:0007669"/>
    <property type="project" value="UniProtKB-SubCell"/>
</dbReference>
<evidence type="ECO:0000256" key="4">
    <source>
        <dbReference type="ARBA" id="ARBA00022448"/>
    </source>
</evidence>
<organism evidence="9 10">
    <name type="scientific">Penicillium daleae</name>
    <dbReference type="NCBI Taxonomy" id="63821"/>
    <lineage>
        <taxon>Eukaryota</taxon>
        <taxon>Fungi</taxon>
        <taxon>Dikarya</taxon>
        <taxon>Ascomycota</taxon>
        <taxon>Pezizomycotina</taxon>
        <taxon>Eurotiomycetes</taxon>
        <taxon>Eurotiomycetidae</taxon>
        <taxon>Eurotiales</taxon>
        <taxon>Aspergillaceae</taxon>
        <taxon>Penicillium</taxon>
    </lineage>
</organism>
<keyword evidence="6" id="KW-0333">Golgi apparatus</keyword>
<keyword evidence="5" id="KW-0653">Protein transport</keyword>
<name>A0AAD6BYE4_9EURO</name>
<keyword evidence="4" id="KW-0813">Transport</keyword>
<dbReference type="AlphaFoldDB" id="A0AAD6BYE4"/>
<feature type="region of interest" description="Disordered" evidence="8">
    <location>
        <begin position="718"/>
        <end position="740"/>
    </location>
</feature>
<comment type="similarity">
    <text evidence="2">Belongs to the COG1 family.</text>
</comment>
<evidence type="ECO:0000256" key="1">
    <source>
        <dbReference type="ARBA" id="ARBA00004395"/>
    </source>
</evidence>
<dbReference type="GO" id="GO:0017119">
    <property type="term" value="C:Golgi transport complex"/>
    <property type="evidence" value="ECO:0007669"/>
    <property type="project" value="InterPro"/>
</dbReference>